<reference evidence="2 3" key="1">
    <citation type="submission" date="2023-01" db="EMBL/GenBank/DDBJ databases">
        <title>Analysis of 21 Apiospora genomes using comparative genomics revels a genus with tremendous synthesis potential of carbohydrate active enzymes and secondary metabolites.</title>
        <authorList>
            <person name="Sorensen T."/>
        </authorList>
    </citation>
    <scope>NUCLEOTIDE SEQUENCE [LARGE SCALE GENOMIC DNA]</scope>
    <source>
        <strain evidence="2 3">CBS 135458</strain>
    </source>
</reference>
<name>A0ABR1UW00_9PEZI</name>
<dbReference type="Proteomes" id="UP001480595">
    <property type="component" value="Unassembled WGS sequence"/>
</dbReference>
<feature type="region of interest" description="Disordered" evidence="1">
    <location>
        <begin position="1"/>
        <end position="22"/>
    </location>
</feature>
<evidence type="ECO:0000313" key="3">
    <source>
        <dbReference type="Proteomes" id="UP001480595"/>
    </source>
</evidence>
<evidence type="ECO:0000313" key="2">
    <source>
        <dbReference type="EMBL" id="KAK8062014.1"/>
    </source>
</evidence>
<organism evidence="2 3">
    <name type="scientific">Apiospora phragmitis</name>
    <dbReference type="NCBI Taxonomy" id="2905665"/>
    <lineage>
        <taxon>Eukaryota</taxon>
        <taxon>Fungi</taxon>
        <taxon>Dikarya</taxon>
        <taxon>Ascomycota</taxon>
        <taxon>Pezizomycotina</taxon>
        <taxon>Sordariomycetes</taxon>
        <taxon>Xylariomycetidae</taxon>
        <taxon>Amphisphaeriales</taxon>
        <taxon>Apiosporaceae</taxon>
        <taxon>Apiospora</taxon>
    </lineage>
</organism>
<dbReference type="EMBL" id="JAQQWL010000008">
    <property type="protein sequence ID" value="KAK8062014.1"/>
    <property type="molecule type" value="Genomic_DNA"/>
</dbReference>
<feature type="compositionally biased region" description="Basic and acidic residues" evidence="1">
    <location>
        <begin position="167"/>
        <end position="199"/>
    </location>
</feature>
<accession>A0ABR1UW00</accession>
<dbReference type="RefSeq" id="XP_066715276.1">
    <property type="nucleotide sequence ID" value="XM_066859789.1"/>
</dbReference>
<comment type="caution">
    <text evidence="2">The sequence shown here is derived from an EMBL/GenBank/DDBJ whole genome shotgun (WGS) entry which is preliminary data.</text>
</comment>
<feature type="compositionally biased region" description="Polar residues" evidence="1">
    <location>
        <begin position="1"/>
        <end position="11"/>
    </location>
</feature>
<sequence>MASPPSKTRPATTPKVVETKTHHQADLWGRILSKDNREPRDARFRDDTGTPVNWIHPSLARRFKLDIEQLDKSDTESFTDFQGKKYRANQVVYFTMVGRDKKTYWDRYYIAPEKSDIDVILGEKFVNANGRARDVCDEAPQNATARVFVVERKMTKKDEDEMVAGEAKNEQDAQEIKRKVRKSQRDRDEKGKTKTEGSRSRKKESR</sequence>
<keyword evidence="3" id="KW-1185">Reference proteome</keyword>
<evidence type="ECO:0000256" key="1">
    <source>
        <dbReference type="SAM" id="MobiDB-lite"/>
    </source>
</evidence>
<gene>
    <name evidence="2" type="ORF">PG994_008380</name>
</gene>
<dbReference type="GeneID" id="92092852"/>
<proteinExistence type="predicted"/>
<protein>
    <submittedName>
        <fullName evidence="2">Uncharacterized protein</fullName>
    </submittedName>
</protein>
<feature type="region of interest" description="Disordered" evidence="1">
    <location>
        <begin position="157"/>
        <end position="206"/>
    </location>
</feature>